<dbReference type="EMBL" id="JAGGJQ010000004">
    <property type="protein sequence ID" value="MBP1840010.1"/>
    <property type="molecule type" value="Genomic_DNA"/>
</dbReference>
<dbReference type="Proteomes" id="UP001231587">
    <property type="component" value="Unassembled WGS sequence"/>
</dbReference>
<keyword evidence="1" id="KW-0812">Transmembrane</keyword>
<sequence>MKYLKSQKKTLVDIGYKLSNKKTLYLVGSYLLVALRMLVGVEIMLNKIEIDTSRFGTISGLIPKTTSHRIFFILLVFSTGFCEEIVYRGFAITQLNEIGLNKWIALIVAALLFIGIHGINAYTNRFFFLFGGGIMFGMTFLLSKRLLPSILIHLVINLSAMMAIMQLSE</sequence>
<comment type="caution">
    <text evidence="3">The sequence shown here is derived from an EMBL/GenBank/DDBJ whole genome shotgun (WGS) entry which is preliminary data.</text>
</comment>
<evidence type="ECO:0000313" key="3">
    <source>
        <dbReference type="EMBL" id="MBP1840010.1"/>
    </source>
</evidence>
<evidence type="ECO:0000313" key="6">
    <source>
        <dbReference type="Proteomes" id="UP001231587"/>
    </source>
</evidence>
<evidence type="ECO:0000313" key="4">
    <source>
        <dbReference type="EMBL" id="MDQ0335609.1"/>
    </source>
</evidence>
<feature type="domain" description="CAAX prenyl protease 2/Lysostaphin resistance protein A-like" evidence="2">
    <location>
        <begin position="70"/>
        <end position="158"/>
    </location>
</feature>
<name>A0A9X0YK14_9FLAO</name>
<feature type="transmembrane region" description="Helical" evidence="1">
    <location>
        <begin position="126"/>
        <end position="143"/>
    </location>
</feature>
<feature type="transmembrane region" description="Helical" evidence="1">
    <location>
        <begin position="150"/>
        <end position="168"/>
    </location>
</feature>
<dbReference type="GO" id="GO:0004175">
    <property type="term" value="F:endopeptidase activity"/>
    <property type="evidence" value="ECO:0007669"/>
    <property type="project" value="UniProtKB-ARBA"/>
</dbReference>
<dbReference type="GO" id="GO:0006508">
    <property type="term" value="P:proteolysis"/>
    <property type="evidence" value="ECO:0007669"/>
    <property type="project" value="UniProtKB-KW"/>
</dbReference>
<dbReference type="InterPro" id="IPR003675">
    <property type="entry name" value="Rce1/LyrA-like_dom"/>
</dbReference>
<keyword evidence="3" id="KW-0378">Hydrolase</keyword>
<dbReference type="AlphaFoldDB" id="A0A9X0YK14"/>
<dbReference type="Proteomes" id="UP001138672">
    <property type="component" value="Unassembled WGS sequence"/>
</dbReference>
<protein>
    <submittedName>
        <fullName evidence="3">Membrane protease YdiL (CAAX protease family)</fullName>
    </submittedName>
</protein>
<evidence type="ECO:0000259" key="2">
    <source>
        <dbReference type="Pfam" id="PF02517"/>
    </source>
</evidence>
<keyword evidence="1" id="KW-0472">Membrane</keyword>
<reference evidence="3" key="1">
    <citation type="submission" date="2021-03" db="EMBL/GenBank/DDBJ databases">
        <title>Genomic Encyclopedia of Type Strains, Phase IV (KMG-IV): sequencing the most valuable type-strain genomes for metagenomic binning, comparative biology and taxonomic classification.</title>
        <authorList>
            <person name="Goeker M."/>
        </authorList>
    </citation>
    <scope>NUCLEOTIDE SEQUENCE</scope>
    <source>
        <strain evidence="3">DSM 15523</strain>
        <strain evidence="4 6">DSM 16476</strain>
    </source>
</reference>
<dbReference type="PANTHER" id="PTHR36435:SF1">
    <property type="entry name" value="CAAX AMINO TERMINAL PROTEASE FAMILY PROTEIN"/>
    <property type="match status" value="1"/>
</dbReference>
<dbReference type="PANTHER" id="PTHR36435">
    <property type="entry name" value="SLR1288 PROTEIN"/>
    <property type="match status" value="1"/>
</dbReference>
<dbReference type="RefSeq" id="WP_057778630.1">
    <property type="nucleotide sequence ID" value="NZ_JAGGJQ010000004.1"/>
</dbReference>
<proteinExistence type="predicted"/>
<accession>A0A9X0YK14</accession>
<dbReference type="EMBL" id="JAUSUU010000005">
    <property type="protein sequence ID" value="MDQ0335609.1"/>
    <property type="molecule type" value="Genomic_DNA"/>
</dbReference>
<keyword evidence="6" id="KW-1185">Reference proteome</keyword>
<dbReference type="OrthoDB" id="9807747at2"/>
<dbReference type="Pfam" id="PF02517">
    <property type="entry name" value="Rce1-like"/>
    <property type="match status" value="1"/>
</dbReference>
<organism evidence="3 5">
    <name type="scientific">Formosa algae</name>
    <dbReference type="NCBI Taxonomy" id="225843"/>
    <lineage>
        <taxon>Bacteria</taxon>
        <taxon>Pseudomonadati</taxon>
        <taxon>Bacteroidota</taxon>
        <taxon>Flavobacteriia</taxon>
        <taxon>Flavobacteriales</taxon>
        <taxon>Flavobacteriaceae</taxon>
        <taxon>Formosa</taxon>
    </lineage>
</organism>
<gene>
    <name evidence="3" type="ORF">J2Z56_001934</name>
    <name evidence="4" type="ORF">J2Z57_002057</name>
</gene>
<keyword evidence="3" id="KW-0645">Protease</keyword>
<keyword evidence="1" id="KW-1133">Transmembrane helix</keyword>
<feature type="transmembrane region" description="Helical" evidence="1">
    <location>
        <begin position="24"/>
        <end position="45"/>
    </location>
</feature>
<dbReference type="GO" id="GO:0080120">
    <property type="term" value="P:CAAX-box protein maturation"/>
    <property type="evidence" value="ECO:0007669"/>
    <property type="project" value="UniProtKB-ARBA"/>
</dbReference>
<dbReference type="InterPro" id="IPR052710">
    <property type="entry name" value="CAAX_protease"/>
</dbReference>
<evidence type="ECO:0000256" key="1">
    <source>
        <dbReference type="SAM" id="Phobius"/>
    </source>
</evidence>
<feature type="transmembrane region" description="Helical" evidence="1">
    <location>
        <begin position="103"/>
        <end position="120"/>
    </location>
</feature>
<evidence type="ECO:0000313" key="5">
    <source>
        <dbReference type="Proteomes" id="UP001138672"/>
    </source>
</evidence>
<feature type="transmembrane region" description="Helical" evidence="1">
    <location>
        <begin position="70"/>
        <end position="91"/>
    </location>
</feature>